<dbReference type="HOGENOM" id="CLU_518739_0_0_1"/>
<evidence type="ECO:0000313" key="2">
    <source>
        <dbReference type="Proteomes" id="UP000016930"/>
    </source>
</evidence>
<dbReference type="OrthoDB" id="2754780at2759"/>
<dbReference type="Proteomes" id="UP000016930">
    <property type="component" value="Unassembled WGS sequence"/>
</dbReference>
<dbReference type="STRING" id="914234.M2R391"/>
<sequence>MVRDYKGNDFSMEDEQLAKGCKKWISATHICRQWRHMALASPILWSLIRIPGGKLQDVPFAQMCLQRSGSAPLVILVEKEAITRVLEGIIDLVRVHAEHVRCLKLVAKKTHEQLFHIDFPLPMLHTLELRAARAGKPRQHSISNPLHFPSLRVLALENADNPWELDFSIFPLLTSLKIKGRHRGAKSTATQYFGLLSTLRNLVVLELDRFPIPTQLAADRDITISLPALRHLTISHWPSHIRTVVDRLEIPSDANIHVTFYQSEGRPDEAHLVKHTITRLLCRSTATSVQDVALSRAQDPAGVPIKLSCCAISLTNWGGWYMEIQCRTSCLQHNATGFLPLRINFADWDVEDEVPSADIMSSHLSGFCQAVSSCQFKCLHFAGPSMCDEASILVEFLPRFSDICLLEMETIDLSGCISDLHDWHIDGHVLRLQRIILTALRSGSEGDYLPEALKHYVSCVLPESLLVQVKDQTSLLFDLPKELQGVVDDVEVSLLSDEEAMKRTNWCRHFGSDAPWFV</sequence>
<evidence type="ECO:0000313" key="1">
    <source>
        <dbReference type="EMBL" id="EMD32707.1"/>
    </source>
</evidence>
<dbReference type="EMBL" id="KB445809">
    <property type="protein sequence ID" value="EMD32707.1"/>
    <property type="molecule type" value="Genomic_DNA"/>
</dbReference>
<gene>
    <name evidence="1" type="ORF">CERSUDRAFT_99084</name>
</gene>
<proteinExistence type="predicted"/>
<evidence type="ECO:0008006" key="3">
    <source>
        <dbReference type="Google" id="ProtNLM"/>
    </source>
</evidence>
<keyword evidence="2" id="KW-1185">Reference proteome</keyword>
<protein>
    <recommendedName>
        <fullName evidence="3">F-box domain-containing protein</fullName>
    </recommendedName>
</protein>
<accession>M2R391</accession>
<dbReference type="AlphaFoldDB" id="M2R391"/>
<reference evidence="1 2" key="1">
    <citation type="journal article" date="2012" name="Proc. Natl. Acad. Sci. U.S.A.">
        <title>Comparative genomics of Ceriporiopsis subvermispora and Phanerochaete chrysosporium provide insight into selective ligninolysis.</title>
        <authorList>
            <person name="Fernandez-Fueyo E."/>
            <person name="Ruiz-Duenas F.J."/>
            <person name="Ferreira P."/>
            <person name="Floudas D."/>
            <person name="Hibbett D.S."/>
            <person name="Canessa P."/>
            <person name="Larrondo L.F."/>
            <person name="James T.Y."/>
            <person name="Seelenfreund D."/>
            <person name="Lobos S."/>
            <person name="Polanco R."/>
            <person name="Tello M."/>
            <person name="Honda Y."/>
            <person name="Watanabe T."/>
            <person name="Watanabe T."/>
            <person name="Ryu J.S."/>
            <person name="Kubicek C.P."/>
            <person name="Schmoll M."/>
            <person name="Gaskell J."/>
            <person name="Hammel K.E."/>
            <person name="St John F.J."/>
            <person name="Vanden Wymelenberg A."/>
            <person name="Sabat G."/>
            <person name="Splinter BonDurant S."/>
            <person name="Syed K."/>
            <person name="Yadav J.S."/>
            <person name="Doddapaneni H."/>
            <person name="Subramanian V."/>
            <person name="Lavin J.L."/>
            <person name="Oguiza J.A."/>
            <person name="Perez G."/>
            <person name="Pisabarro A.G."/>
            <person name="Ramirez L."/>
            <person name="Santoyo F."/>
            <person name="Master E."/>
            <person name="Coutinho P.M."/>
            <person name="Henrissat B."/>
            <person name="Lombard V."/>
            <person name="Magnuson J.K."/>
            <person name="Kuees U."/>
            <person name="Hori C."/>
            <person name="Igarashi K."/>
            <person name="Samejima M."/>
            <person name="Held B.W."/>
            <person name="Barry K.W."/>
            <person name="LaButti K.M."/>
            <person name="Lapidus A."/>
            <person name="Lindquist E.A."/>
            <person name="Lucas S.M."/>
            <person name="Riley R."/>
            <person name="Salamov A.A."/>
            <person name="Hoffmeister D."/>
            <person name="Schwenk D."/>
            <person name="Hadar Y."/>
            <person name="Yarden O."/>
            <person name="de Vries R.P."/>
            <person name="Wiebenga A."/>
            <person name="Stenlid J."/>
            <person name="Eastwood D."/>
            <person name="Grigoriev I.V."/>
            <person name="Berka R.M."/>
            <person name="Blanchette R.A."/>
            <person name="Kersten P."/>
            <person name="Martinez A.T."/>
            <person name="Vicuna R."/>
            <person name="Cullen D."/>
        </authorList>
    </citation>
    <scope>NUCLEOTIDE SEQUENCE [LARGE SCALE GENOMIC DNA]</scope>
    <source>
        <strain evidence="1 2">B</strain>
    </source>
</reference>
<organism evidence="1 2">
    <name type="scientific">Ceriporiopsis subvermispora (strain B)</name>
    <name type="common">White-rot fungus</name>
    <name type="synonym">Gelatoporia subvermispora</name>
    <dbReference type="NCBI Taxonomy" id="914234"/>
    <lineage>
        <taxon>Eukaryota</taxon>
        <taxon>Fungi</taxon>
        <taxon>Dikarya</taxon>
        <taxon>Basidiomycota</taxon>
        <taxon>Agaricomycotina</taxon>
        <taxon>Agaricomycetes</taxon>
        <taxon>Polyporales</taxon>
        <taxon>Gelatoporiaceae</taxon>
        <taxon>Gelatoporia</taxon>
    </lineage>
</organism>
<name>M2R391_CERS8</name>